<evidence type="ECO:0000256" key="1">
    <source>
        <dbReference type="SAM" id="Phobius"/>
    </source>
</evidence>
<dbReference type="OrthoDB" id="9798625at2"/>
<accession>A0A0S4KSZ0</accession>
<keyword evidence="1" id="KW-0472">Membrane</keyword>
<evidence type="ECO:0000313" key="3">
    <source>
        <dbReference type="Proteomes" id="UP000066284"/>
    </source>
</evidence>
<gene>
    <name evidence="2" type="ORF">NITINOP_2185</name>
</gene>
<name>A0A0S4KSZ0_9BACT</name>
<sequence length="74" mass="8109">MGRGGRRPGEPIYLRRHMIALAGAVALPVIVVQGYKVFVGPLSFDVQLLVVIVVSVFSGIGLYFFYRSSARNEP</sequence>
<dbReference type="Proteomes" id="UP000066284">
    <property type="component" value="Chromosome 1"/>
</dbReference>
<reference evidence="3" key="1">
    <citation type="submission" date="2015-09" db="EMBL/GenBank/DDBJ databases">
        <authorList>
            <person name="Daims H."/>
        </authorList>
    </citation>
    <scope>NUCLEOTIDE SEQUENCE [LARGE SCALE GENOMIC DNA]</scope>
</reference>
<dbReference type="STRING" id="1715989.NITINOP_2185"/>
<protein>
    <submittedName>
        <fullName evidence="2">Uncharacterized protein</fullName>
    </submittedName>
</protein>
<keyword evidence="1" id="KW-1133">Transmembrane helix</keyword>
<dbReference type="EMBL" id="LN885086">
    <property type="protein sequence ID" value="CUQ67157.1"/>
    <property type="molecule type" value="Genomic_DNA"/>
</dbReference>
<dbReference type="KEGG" id="nio:NITINOP_2185"/>
<proteinExistence type="predicted"/>
<keyword evidence="1" id="KW-0812">Transmembrane</keyword>
<feature type="transmembrane region" description="Helical" evidence="1">
    <location>
        <begin position="12"/>
        <end position="35"/>
    </location>
</feature>
<dbReference type="AlphaFoldDB" id="A0A0S4KSZ0"/>
<organism evidence="2 3">
    <name type="scientific">Candidatus Nitrospira inopinata</name>
    <dbReference type="NCBI Taxonomy" id="1715989"/>
    <lineage>
        <taxon>Bacteria</taxon>
        <taxon>Pseudomonadati</taxon>
        <taxon>Nitrospirota</taxon>
        <taxon>Nitrospiria</taxon>
        <taxon>Nitrospirales</taxon>
        <taxon>Nitrospiraceae</taxon>
        <taxon>Nitrospira</taxon>
    </lineage>
</organism>
<feature type="transmembrane region" description="Helical" evidence="1">
    <location>
        <begin position="47"/>
        <end position="66"/>
    </location>
</feature>
<evidence type="ECO:0000313" key="2">
    <source>
        <dbReference type="EMBL" id="CUQ67157.1"/>
    </source>
</evidence>
<keyword evidence="3" id="KW-1185">Reference proteome</keyword>
<dbReference type="RefSeq" id="WP_158023349.1">
    <property type="nucleotide sequence ID" value="NZ_LN885086.1"/>
</dbReference>